<evidence type="ECO:0000256" key="5">
    <source>
        <dbReference type="ARBA" id="ARBA00023136"/>
    </source>
</evidence>
<dbReference type="GeneID" id="76629505"/>
<dbReference type="Proteomes" id="UP001596445">
    <property type="component" value="Unassembled WGS sequence"/>
</dbReference>
<keyword evidence="2" id="KW-1003">Cell membrane</keyword>
<evidence type="ECO:0000256" key="4">
    <source>
        <dbReference type="ARBA" id="ARBA00022989"/>
    </source>
</evidence>
<feature type="compositionally biased region" description="Acidic residues" evidence="6">
    <location>
        <begin position="347"/>
        <end position="365"/>
    </location>
</feature>
<evidence type="ECO:0000313" key="8">
    <source>
        <dbReference type="EMBL" id="MFC7057619.1"/>
    </source>
</evidence>
<feature type="transmembrane region" description="Helical" evidence="7">
    <location>
        <begin position="192"/>
        <end position="214"/>
    </location>
</feature>
<keyword evidence="5 7" id="KW-0472">Membrane</keyword>
<protein>
    <submittedName>
        <fullName evidence="8">Monovalent cation/H+ antiporter subunit E</fullName>
    </submittedName>
</protein>
<dbReference type="EMBL" id="JBHSZI010000001">
    <property type="protein sequence ID" value="MFC7057619.1"/>
    <property type="molecule type" value="Genomic_DNA"/>
</dbReference>
<sequence>MSDSRLLVPVATSSTLRQTVEYAVRTALDSDGDGYVRFVYVHSPEVSDDRLSDETETDVETITGLLDRITVWAEEDTGDHTGELTVETDQIGADRYLFSPSDVGAALAEAAAENDIDRVVLDPEYDPGIGSPLLRPLEVELTRLTDVPVEEAPVQRQVRRRPLVLRSTPLQAGTLAFVSFVFYQILGGTFTAFDLVTGAVSATIVGVSLARITFTHNPSTTSLRRLLRMVVYVPYLFAEILKANIQVAAVILDPRLPIEPRLTRVNAAVWGSVPVTTLANSITLTPGTLTVRVEGRTLTVHTLVPGPREGLFDGGLESAVRFVFYGRSAMNMPSPRERGDTEILQSPDDETATADTVETDGGEQQ</sequence>
<keyword evidence="3 7" id="KW-0812">Transmembrane</keyword>
<dbReference type="Pfam" id="PF01899">
    <property type="entry name" value="MNHE"/>
    <property type="match status" value="1"/>
</dbReference>
<evidence type="ECO:0000256" key="6">
    <source>
        <dbReference type="SAM" id="MobiDB-lite"/>
    </source>
</evidence>
<dbReference type="GO" id="GO:0005886">
    <property type="term" value="C:plasma membrane"/>
    <property type="evidence" value="ECO:0007669"/>
    <property type="project" value="UniProtKB-SubCell"/>
</dbReference>
<name>A0ABD5VZE4_9EURY</name>
<feature type="transmembrane region" description="Helical" evidence="7">
    <location>
        <begin position="226"/>
        <end position="252"/>
    </location>
</feature>
<keyword evidence="9" id="KW-1185">Reference proteome</keyword>
<reference evidence="8 9" key="1">
    <citation type="journal article" date="2019" name="Int. J. Syst. Evol. Microbiol.">
        <title>The Global Catalogue of Microorganisms (GCM) 10K type strain sequencing project: providing services to taxonomists for standard genome sequencing and annotation.</title>
        <authorList>
            <consortium name="The Broad Institute Genomics Platform"/>
            <consortium name="The Broad Institute Genome Sequencing Center for Infectious Disease"/>
            <person name="Wu L."/>
            <person name="Ma J."/>
        </authorList>
    </citation>
    <scope>NUCLEOTIDE SEQUENCE [LARGE SCALE GENOMIC DNA]</scope>
    <source>
        <strain evidence="8 9">JCM 30072</strain>
    </source>
</reference>
<evidence type="ECO:0000313" key="9">
    <source>
        <dbReference type="Proteomes" id="UP001596445"/>
    </source>
</evidence>
<dbReference type="RefSeq" id="WP_267163387.1">
    <property type="nucleotide sequence ID" value="NZ_CP112972.1"/>
</dbReference>
<feature type="transmembrane region" description="Helical" evidence="7">
    <location>
        <begin position="163"/>
        <end position="186"/>
    </location>
</feature>
<organism evidence="8 9">
    <name type="scientific">Halovenus salina</name>
    <dbReference type="NCBI Taxonomy" id="1510225"/>
    <lineage>
        <taxon>Archaea</taxon>
        <taxon>Methanobacteriati</taxon>
        <taxon>Methanobacteriota</taxon>
        <taxon>Stenosarchaea group</taxon>
        <taxon>Halobacteria</taxon>
        <taxon>Halobacteriales</taxon>
        <taxon>Haloarculaceae</taxon>
        <taxon>Halovenus</taxon>
    </lineage>
</organism>
<dbReference type="PANTHER" id="PTHR34584">
    <property type="entry name" value="NA(+)/H(+) ANTIPORTER SUBUNIT E1"/>
    <property type="match status" value="1"/>
</dbReference>
<feature type="region of interest" description="Disordered" evidence="6">
    <location>
        <begin position="331"/>
        <end position="365"/>
    </location>
</feature>
<comment type="caution">
    <text evidence="8">The sequence shown here is derived from an EMBL/GenBank/DDBJ whole genome shotgun (WGS) entry which is preliminary data.</text>
</comment>
<keyword evidence="4 7" id="KW-1133">Transmembrane helix</keyword>
<dbReference type="PANTHER" id="PTHR34584:SF1">
    <property type="entry name" value="NA(+)_H(+) ANTIPORTER SUBUNIT E1"/>
    <property type="match status" value="1"/>
</dbReference>
<gene>
    <name evidence="8" type="ORF">ACFQQG_04820</name>
</gene>
<proteinExistence type="predicted"/>
<evidence type="ECO:0000256" key="1">
    <source>
        <dbReference type="ARBA" id="ARBA00004651"/>
    </source>
</evidence>
<dbReference type="NCBIfam" id="NF009295">
    <property type="entry name" value="PRK12652.1"/>
    <property type="match status" value="1"/>
</dbReference>
<evidence type="ECO:0000256" key="3">
    <source>
        <dbReference type="ARBA" id="ARBA00022692"/>
    </source>
</evidence>
<accession>A0ABD5VZE4</accession>
<dbReference type="InterPro" id="IPR002758">
    <property type="entry name" value="Cation_antiport_E"/>
</dbReference>
<evidence type="ECO:0000256" key="7">
    <source>
        <dbReference type="SAM" id="Phobius"/>
    </source>
</evidence>
<dbReference type="AlphaFoldDB" id="A0ABD5VZE4"/>
<evidence type="ECO:0000256" key="2">
    <source>
        <dbReference type="ARBA" id="ARBA00022475"/>
    </source>
</evidence>
<dbReference type="SUPFAM" id="SSF52402">
    <property type="entry name" value="Adenine nucleotide alpha hydrolases-like"/>
    <property type="match status" value="1"/>
</dbReference>
<comment type="subcellular location">
    <subcellularLocation>
        <location evidence="1">Cell membrane</location>
        <topology evidence="1">Multi-pass membrane protein</topology>
    </subcellularLocation>
</comment>